<dbReference type="Gene3D" id="3.40.50.1820">
    <property type="entry name" value="alpha/beta hydrolase"/>
    <property type="match status" value="1"/>
</dbReference>
<evidence type="ECO:0000256" key="4">
    <source>
        <dbReference type="ARBA" id="ARBA00022729"/>
    </source>
</evidence>
<keyword evidence="9" id="KW-1185">Reference proteome</keyword>
<dbReference type="InterPro" id="IPR033124">
    <property type="entry name" value="Ser_caboxypep_his_AS"/>
</dbReference>
<keyword evidence="5 7" id="KW-0378">Hydrolase</keyword>
<dbReference type="RefSeq" id="XP_011211271.1">
    <property type="nucleotide sequence ID" value="XM_011212969.2"/>
</dbReference>
<accession>A0A034VI64</accession>
<evidence type="ECO:0000313" key="10">
    <source>
        <dbReference type="RefSeq" id="XP_011211271.1"/>
    </source>
</evidence>
<dbReference type="FunFam" id="3.40.50.1820:FF:000096">
    <property type="entry name" value="Carboxypeptidase vitellogenic-like"/>
    <property type="match status" value="1"/>
</dbReference>
<dbReference type="RefSeq" id="XP_011211271.2">
    <property type="nucleotide sequence ID" value="XM_011212969.3"/>
</dbReference>
<gene>
    <name evidence="8" type="primary">VCP</name>
    <name evidence="10" type="synonym">LOC105231586</name>
</gene>
<protein>
    <recommendedName>
        <fullName evidence="7">Carboxypeptidase</fullName>
        <ecNumber evidence="7">3.4.16.-</ecNumber>
    </recommendedName>
</protein>
<feature type="chain" id="PRO_5044513361" description="Carboxypeptidase" evidence="7">
    <location>
        <begin position="24"/>
        <end position="483"/>
    </location>
</feature>
<dbReference type="PROSITE" id="PS00131">
    <property type="entry name" value="CARBOXYPEPT_SER_SER"/>
    <property type="match status" value="1"/>
</dbReference>
<sequence length="483" mass="55213">MKNAIHVALFGLMALSFFKEGDTRKLKFARSFINPYPRFQEYSDGGDPGEPLYLTPLIHDPKIPNDQVRQKAAVVGSQFHKVESYSGYLTVDAARKSNMFFWYFPAEEYPDYAPVVLWLQGGPGASSLFGLFVENGPYEFDSHGHLQKRNYTWSRSHNLIYIDNPVGTGFSFTGSDDGYARNEKDVGRNLHEAVMQLYELFEWSNSTGFWITGESYAGKYVPALAYHIHLMQNAVDTRVYIPLKGLAIGNGLSDPLHQLKYGDYLYQLGLIDDHGLNRFHIEEEKGKKCIEQHDMDCAFEVFDGLINGDLTNGSVFHNLTGYNYYYNYLKTDSDLPNDVLGNFIQSSATRRAIHVGNKTFHDLDKENKVEKFLKKDVMDTVAPWIAELLKDYIVCIYSGQLDIIVAYPLTRNYLMHLKFADADKYKIADRKVWQVDGEIAGYAKHAGHLIEILVRNAGHMAPGDQPKWLEWMIHHLTHYKKVV</sequence>
<evidence type="ECO:0000313" key="8">
    <source>
        <dbReference type="EMBL" id="JAC42174.1"/>
    </source>
</evidence>
<evidence type="ECO:0000256" key="1">
    <source>
        <dbReference type="ARBA" id="ARBA00009431"/>
    </source>
</evidence>
<evidence type="ECO:0000256" key="6">
    <source>
        <dbReference type="ARBA" id="ARBA00023180"/>
    </source>
</evidence>
<dbReference type="EC" id="3.4.16.-" evidence="7"/>
<keyword evidence="3 7" id="KW-0645">Protease</keyword>
<dbReference type="GO" id="GO:0006508">
    <property type="term" value="P:proteolysis"/>
    <property type="evidence" value="ECO:0007669"/>
    <property type="project" value="UniProtKB-KW"/>
</dbReference>
<dbReference type="AlphaFoldDB" id="A0A034VI64"/>
<dbReference type="PANTHER" id="PTHR11802">
    <property type="entry name" value="SERINE PROTEASE FAMILY S10 SERINE CARBOXYPEPTIDASE"/>
    <property type="match status" value="1"/>
</dbReference>
<dbReference type="MEROPS" id="S10.003"/>
<dbReference type="Pfam" id="PF00450">
    <property type="entry name" value="Peptidase_S10"/>
    <property type="match status" value="1"/>
</dbReference>
<dbReference type="GeneID" id="105231586"/>
<feature type="signal peptide" evidence="7">
    <location>
        <begin position="1"/>
        <end position="23"/>
    </location>
</feature>
<keyword evidence="6" id="KW-0325">Glycoprotein</keyword>
<organism evidence="8">
    <name type="scientific">Bactrocera dorsalis</name>
    <name type="common">Oriental fruit fly</name>
    <name type="synonym">Dacus dorsalis</name>
    <dbReference type="NCBI Taxonomy" id="27457"/>
    <lineage>
        <taxon>Eukaryota</taxon>
        <taxon>Metazoa</taxon>
        <taxon>Ecdysozoa</taxon>
        <taxon>Arthropoda</taxon>
        <taxon>Hexapoda</taxon>
        <taxon>Insecta</taxon>
        <taxon>Pterygota</taxon>
        <taxon>Neoptera</taxon>
        <taxon>Endopterygota</taxon>
        <taxon>Diptera</taxon>
        <taxon>Brachycera</taxon>
        <taxon>Muscomorpha</taxon>
        <taxon>Tephritoidea</taxon>
        <taxon>Tephritidae</taxon>
        <taxon>Bactrocera</taxon>
        <taxon>Bactrocera</taxon>
    </lineage>
</organism>
<evidence type="ECO:0000256" key="7">
    <source>
        <dbReference type="RuleBase" id="RU361156"/>
    </source>
</evidence>
<dbReference type="KEGG" id="bdr:105231586"/>
<dbReference type="OrthoDB" id="443318at2759"/>
<reference evidence="8" key="1">
    <citation type="journal article" date="2014" name="BMC Genomics">
        <title>Characterizing the developmental transcriptome of the oriental fruit fly, Bactrocera dorsalis (Diptera: Tephritidae) through comparative genomic analysis with Drosophila melanogaster utilizing modENCODE datasets.</title>
        <authorList>
            <person name="Geib S.M."/>
            <person name="Calla B."/>
            <person name="Hall B."/>
            <person name="Hou S."/>
            <person name="Manoukis N.C."/>
        </authorList>
    </citation>
    <scope>NUCLEOTIDE SEQUENCE</scope>
    <source>
        <strain evidence="8">Punador</strain>
    </source>
</reference>
<dbReference type="PRINTS" id="PR00724">
    <property type="entry name" value="CRBOXYPTASEC"/>
</dbReference>
<proteinExistence type="inferred from homology"/>
<evidence type="ECO:0000313" key="9">
    <source>
        <dbReference type="Proteomes" id="UP001652620"/>
    </source>
</evidence>
<dbReference type="PROSITE" id="PS00560">
    <property type="entry name" value="CARBOXYPEPT_SER_HIS"/>
    <property type="match status" value="1"/>
</dbReference>
<evidence type="ECO:0000256" key="5">
    <source>
        <dbReference type="ARBA" id="ARBA00022801"/>
    </source>
</evidence>
<comment type="similarity">
    <text evidence="1 7">Belongs to the peptidase S10 family.</text>
</comment>
<dbReference type="InterPro" id="IPR001563">
    <property type="entry name" value="Peptidase_S10"/>
</dbReference>
<keyword evidence="2 7" id="KW-0121">Carboxypeptidase</keyword>
<dbReference type="EMBL" id="GAKP01016778">
    <property type="protein sequence ID" value="JAC42174.1"/>
    <property type="molecule type" value="Transcribed_RNA"/>
</dbReference>
<dbReference type="InterPro" id="IPR018202">
    <property type="entry name" value="Ser_caboxypep_ser_AS"/>
</dbReference>
<evidence type="ECO:0000256" key="2">
    <source>
        <dbReference type="ARBA" id="ARBA00022645"/>
    </source>
</evidence>
<name>A0A034VI64_BACDO</name>
<reference evidence="10" key="2">
    <citation type="submission" date="2022-04" db="UniProtKB">
        <authorList>
            <consortium name="RefSeq"/>
        </authorList>
    </citation>
    <scope>IDENTIFICATION</scope>
    <source>
        <strain evidence="10">Punador</strain>
    </source>
</reference>
<evidence type="ECO:0000256" key="3">
    <source>
        <dbReference type="ARBA" id="ARBA00022670"/>
    </source>
</evidence>
<dbReference type="GO" id="GO:0004185">
    <property type="term" value="F:serine-type carboxypeptidase activity"/>
    <property type="evidence" value="ECO:0007669"/>
    <property type="project" value="UniProtKB-UniRule"/>
</dbReference>
<dbReference type="InterPro" id="IPR029058">
    <property type="entry name" value="AB_hydrolase_fold"/>
</dbReference>
<keyword evidence="4 7" id="KW-0732">Signal</keyword>
<dbReference type="RefSeq" id="XP_011211270.2">
    <property type="nucleotide sequence ID" value="XM_011212968.4"/>
</dbReference>
<dbReference type="PANTHER" id="PTHR11802:SF472">
    <property type="entry name" value="SERINE CARBOXYPEPTIDASE CPVL-RELATED"/>
    <property type="match status" value="1"/>
</dbReference>
<dbReference type="SUPFAM" id="SSF53474">
    <property type="entry name" value="alpha/beta-Hydrolases"/>
    <property type="match status" value="1"/>
</dbReference>
<dbReference type="Proteomes" id="UP001652620">
    <property type="component" value="Chromosome 2"/>
</dbReference>